<dbReference type="SMART" id="SM00336">
    <property type="entry name" value="BBOX"/>
    <property type="match status" value="2"/>
</dbReference>
<organism evidence="12 13">
    <name type="scientific">Punica granatum</name>
    <name type="common">Pomegranate</name>
    <dbReference type="NCBI Taxonomy" id="22663"/>
    <lineage>
        <taxon>Eukaryota</taxon>
        <taxon>Viridiplantae</taxon>
        <taxon>Streptophyta</taxon>
        <taxon>Embryophyta</taxon>
        <taxon>Tracheophyta</taxon>
        <taxon>Spermatophyta</taxon>
        <taxon>Magnoliopsida</taxon>
        <taxon>eudicotyledons</taxon>
        <taxon>Gunneridae</taxon>
        <taxon>Pentapetalae</taxon>
        <taxon>rosids</taxon>
        <taxon>malvids</taxon>
        <taxon>Myrtales</taxon>
        <taxon>Lythraceae</taxon>
        <taxon>Punica</taxon>
    </lineage>
</organism>
<keyword evidence="3" id="KW-0677">Repeat</keyword>
<feature type="region of interest" description="Disordered" evidence="10">
    <location>
        <begin position="343"/>
        <end position="362"/>
    </location>
</feature>
<evidence type="ECO:0000256" key="5">
    <source>
        <dbReference type="ARBA" id="ARBA00022833"/>
    </source>
</evidence>
<feature type="domain" description="B box-type" evidence="11">
    <location>
        <begin position="61"/>
        <end position="103"/>
    </location>
</feature>
<dbReference type="InterPro" id="IPR049808">
    <property type="entry name" value="CONSTANS-like_Bbox1"/>
</dbReference>
<keyword evidence="6" id="KW-0805">Transcription regulation</keyword>
<dbReference type="InterPro" id="IPR000315">
    <property type="entry name" value="Znf_B-box"/>
</dbReference>
<dbReference type="PANTHER" id="PTHR31832">
    <property type="entry name" value="B-BOX ZINC FINGER PROTEIN 22"/>
    <property type="match status" value="1"/>
</dbReference>
<keyword evidence="8" id="KW-0539">Nucleus</keyword>
<dbReference type="GO" id="GO:0005634">
    <property type="term" value="C:nucleus"/>
    <property type="evidence" value="ECO:0007669"/>
    <property type="project" value="UniProtKB-SubCell"/>
</dbReference>
<sequence length="437" mass="47678">MAILSQESSFIRTDCCLYHAIVSDDITRMKQSIVAIGRLSVSHITRPSVDTTRGRIMKIQCDVCGKDEAALFCTADEAAICRGCDHRVHHANKLASQHQRFSLLSPSAKDFPLCDICQVIITIYLTLFFSSSGSWLQNTPPEKRAFLFCQQDRAILCWDCDVPIHTANEHTQKHNRFLLTGVKLSATSTLYSAAAGPPASLGFDTVPEFPAEALSVKKPPASASSSQQLPPPTKSARTAASVTSPAAIPKVGNSNNPGSVAASQGNGSTSSISEYLIEMLPGWHFEDFLDSCSASFGFCKVCIDPSFHLSSSIQTRSKNQIFLVFDNRVCNIRSNRLQSGDDRDGLLPLVDGDDKTTSSSMSSESLGIWVPQAPNPLPHAAPTIDQFAAQINGFKDAAVAMKHNSNNSNYRWSDDSFAVPQIRPLSSGWKRSRQHFY</sequence>
<dbReference type="GO" id="GO:0008270">
    <property type="term" value="F:zinc ion binding"/>
    <property type="evidence" value="ECO:0007669"/>
    <property type="project" value="UniProtKB-KW"/>
</dbReference>
<evidence type="ECO:0000313" key="12">
    <source>
        <dbReference type="EMBL" id="PKI77395.1"/>
    </source>
</evidence>
<protein>
    <recommendedName>
        <fullName evidence="11">B box-type domain-containing protein</fullName>
    </recommendedName>
</protein>
<dbReference type="AlphaFoldDB" id="A0A2I0L9M2"/>
<keyword evidence="4 9" id="KW-0863">Zinc-finger</keyword>
<dbReference type="InterPro" id="IPR051979">
    <property type="entry name" value="B-box_zinc_finger"/>
</dbReference>
<dbReference type="GO" id="GO:0006355">
    <property type="term" value="P:regulation of DNA-templated transcription"/>
    <property type="evidence" value="ECO:0007669"/>
    <property type="project" value="TreeGrafter"/>
</dbReference>
<evidence type="ECO:0000256" key="4">
    <source>
        <dbReference type="ARBA" id="ARBA00022771"/>
    </source>
</evidence>
<dbReference type="Gene3D" id="3.30.160.60">
    <property type="entry name" value="Classic Zinc Finger"/>
    <property type="match status" value="1"/>
</dbReference>
<name>A0A2I0L9M2_PUNGR</name>
<dbReference type="CDD" id="cd19821">
    <property type="entry name" value="Bbox1_BBX-like"/>
    <property type="match status" value="2"/>
</dbReference>
<evidence type="ECO:0000313" key="13">
    <source>
        <dbReference type="Proteomes" id="UP000233551"/>
    </source>
</evidence>
<comment type="caution">
    <text evidence="12">The sequence shown here is derived from an EMBL/GenBank/DDBJ whole genome shotgun (WGS) entry which is preliminary data.</text>
</comment>
<feature type="compositionally biased region" description="Low complexity" evidence="10">
    <location>
        <begin position="217"/>
        <end position="228"/>
    </location>
</feature>
<dbReference type="PANTHER" id="PTHR31832:SF52">
    <property type="entry name" value="B-BOX ZINC FINGER PROTEIN 21"/>
    <property type="match status" value="1"/>
</dbReference>
<feature type="compositionally biased region" description="Polar residues" evidence="10">
    <location>
        <begin position="235"/>
        <end position="244"/>
    </location>
</feature>
<comment type="subcellular location">
    <subcellularLocation>
        <location evidence="1">Nucleus</location>
    </subcellularLocation>
</comment>
<evidence type="ECO:0000256" key="1">
    <source>
        <dbReference type="ARBA" id="ARBA00004123"/>
    </source>
</evidence>
<evidence type="ECO:0000256" key="7">
    <source>
        <dbReference type="ARBA" id="ARBA00023163"/>
    </source>
</evidence>
<accession>A0A2I0L9M2</accession>
<proteinExistence type="predicted"/>
<dbReference type="Proteomes" id="UP000233551">
    <property type="component" value="Unassembled WGS sequence"/>
</dbReference>
<evidence type="ECO:0000256" key="10">
    <source>
        <dbReference type="SAM" id="MobiDB-lite"/>
    </source>
</evidence>
<evidence type="ECO:0000256" key="8">
    <source>
        <dbReference type="ARBA" id="ARBA00023242"/>
    </source>
</evidence>
<feature type="compositionally biased region" description="Polar residues" evidence="10">
    <location>
        <begin position="252"/>
        <end position="265"/>
    </location>
</feature>
<evidence type="ECO:0000256" key="2">
    <source>
        <dbReference type="ARBA" id="ARBA00022723"/>
    </source>
</evidence>
<keyword evidence="5" id="KW-0862">Zinc</keyword>
<evidence type="ECO:0000256" key="6">
    <source>
        <dbReference type="ARBA" id="ARBA00023015"/>
    </source>
</evidence>
<reference evidence="12 13" key="1">
    <citation type="submission" date="2017-11" db="EMBL/GenBank/DDBJ databases">
        <title>De-novo sequencing of pomegranate (Punica granatum L.) genome.</title>
        <authorList>
            <person name="Akparov Z."/>
            <person name="Amiraslanov A."/>
            <person name="Hajiyeva S."/>
            <person name="Abbasov M."/>
            <person name="Kaur K."/>
            <person name="Hamwieh A."/>
            <person name="Solovyev V."/>
            <person name="Salamov A."/>
            <person name="Braich B."/>
            <person name="Kosarev P."/>
            <person name="Mahmoud A."/>
            <person name="Hajiyev E."/>
            <person name="Babayeva S."/>
            <person name="Izzatullayeva V."/>
            <person name="Mammadov A."/>
            <person name="Mammadov A."/>
            <person name="Sharifova S."/>
            <person name="Ojaghi J."/>
            <person name="Eynullazada K."/>
            <person name="Bayramov B."/>
            <person name="Abdulazimova A."/>
            <person name="Shahmuradov I."/>
        </authorList>
    </citation>
    <scope>NUCLEOTIDE SEQUENCE [LARGE SCALE GENOMIC DNA]</scope>
    <source>
        <strain evidence="13">cv. AG2017</strain>
        <tissue evidence="12">Leaf</tissue>
    </source>
</reference>
<gene>
    <name evidence="12" type="ORF">CRG98_002168</name>
</gene>
<dbReference type="PROSITE" id="PS50119">
    <property type="entry name" value="ZF_BBOX"/>
    <property type="match status" value="1"/>
</dbReference>
<keyword evidence="2" id="KW-0479">Metal-binding</keyword>
<evidence type="ECO:0000256" key="3">
    <source>
        <dbReference type="ARBA" id="ARBA00022737"/>
    </source>
</evidence>
<evidence type="ECO:0000259" key="11">
    <source>
        <dbReference type="PROSITE" id="PS50119"/>
    </source>
</evidence>
<dbReference type="EMBL" id="PGOL01000092">
    <property type="protein sequence ID" value="PKI77395.1"/>
    <property type="molecule type" value="Genomic_DNA"/>
</dbReference>
<evidence type="ECO:0000256" key="9">
    <source>
        <dbReference type="PROSITE-ProRule" id="PRU00024"/>
    </source>
</evidence>
<keyword evidence="7" id="KW-0804">Transcription</keyword>
<feature type="region of interest" description="Disordered" evidence="10">
    <location>
        <begin position="217"/>
        <end position="265"/>
    </location>
</feature>
<keyword evidence="13" id="KW-1185">Reference proteome</keyword>
<dbReference type="GO" id="GO:0009640">
    <property type="term" value="P:photomorphogenesis"/>
    <property type="evidence" value="ECO:0007669"/>
    <property type="project" value="TreeGrafter"/>
</dbReference>
<dbReference type="STRING" id="22663.A0A2I0L9M2"/>